<accession>A0A699XHS1</accession>
<organism evidence="2">
    <name type="scientific">Tanacetum cinerariifolium</name>
    <name type="common">Dalmatian daisy</name>
    <name type="synonym">Chrysanthemum cinerariifolium</name>
    <dbReference type="NCBI Taxonomy" id="118510"/>
    <lineage>
        <taxon>Eukaryota</taxon>
        <taxon>Viridiplantae</taxon>
        <taxon>Streptophyta</taxon>
        <taxon>Embryophyta</taxon>
        <taxon>Tracheophyta</taxon>
        <taxon>Spermatophyta</taxon>
        <taxon>Magnoliopsida</taxon>
        <taxon>eudicotyledons</taxon>
        <taxon>Gunneridae</taxon>
        <taxon>Pentapetalae</taxon>
        <taxon>asterids</taxon>
        <taxon>campanulids</taxon>
        <taxon>Asterales</taxon>
        <taxon>Asteraceae</taxon>
        <taxon>Asteroideae</taxon>
        <taxon>Anthemideae</taxon>
        <taxon>Anthemidinae</taxon>
        <taxon>Tanacetum</taxon>
    </lineage>
</organism>
<gene>
    <name evidence="2" type="ORF">Tci_931288</name>
</gene>
<proteinExistence type="predicted"/>
<evidence type="ECO:0000256" key="1">
    <source>
        <dbReference type="SAM" id="MobiDB-lite"/>
    </source>
</evidence>
<feature type="non-terminal residue" evidence="2">
    <location>
        <position position="1"/>
    </location>
</feature>
<comment type="caution">
    <text evidence="2">The sequence shown here is derived from an EMBL/GenBank/DDBJ whole genome shotgun (WGS) entry which is preliminary data.</text>
</comment>
<protein>
    <submittedName>
        <fullName evidence="2">Uncharacterized protein</fullName>
    </submittedName>
</protein>
<reference evidence="2" key="1">
    <citation type="journal article" date="2019" name="Sci. Rep.">
        <title>Draft genome of Tanacetum cinerariifolium, the natural source of mosquito coil.</title>
        <authorList>
            <person name="Yamashiro T."/>
            <person name="Shiraishi A."/>
            <person name="Satake H."/>
            <person name="Nakayama K."/>
        </authorList>
    </citation>
    <scope>NUCLEOTIDE SEQUENCE</scope>
</reference>
<dbReference type="AlphaFoldDB" id="A0A699XHS1"/>
<name>A0A699XHS1_TANCI</name>
<feature type="compositionally biased region" description="Polar residues" evidence="1">
    <location>
        <begin position="12"/>
        <end position="23"/>
    </location>
</feature>
<dbReference type="EMBL" id="BKCJ011863521">
    <property type="protein sequence ID" value="GFD59319.1"/>
    <property type="molecule type" value="Genomic_DNA"/>
</dbReference>
<sequence>VNAVSPLVTAVGPNSTNRTNSFNAAGPSDNAVSLNFEISGKSSFVDPS</sequence>
<evidence type="ECO:0000313" key="2">
    <source>
        <dbReference type="EMBL" id="GFD59319.1"/>
    </source>
</evidence>
<feature type="region of interest" description="Disordered" evidence="1">
    <location>
        <begin position="1"/>
        <end position="26"/>
    </location>
</feature>